<dbReference type="EC" id="1.17.1.8" evidence="10 13"/>
<dbReference type="Proteomes" id="UP001262754">
    <property type="component" value="Unassembled WGS sequence"/>
</dbReference>
<keyword evidence="3 13" id="KW-0028">Amino-acid biosynthesis</keyword>
<evidence type="ECO:0000256" key="13">
    <source>
        <dbReference type="HAMAP-Rule" id="MF_00102"/>
    </source>
</evidence>
<accession>A0ABU1N1R5</accession>
<comment type="subcellular location">
    <subcellularLocation>
        <location evidence="13">Cytoplasm</location>
    </subcellularLocation>
</comment>
<evidence type="ECO:0000256" key="6">
    <source>
        <dbReference type="ARBA" id="ARBA00023002"/>
    </source>
</evidence>
<dbReference type="SUPFAM" id="SSF55347">
    <property type="entry name" value="Glyceraldehyde-3-phosphate dehydrogenase-like, C-terminal domain"/>
    <property type="match status" value="1"/>
</dbReference>
<evidence type="ECO:0000256" key="12">
    <source>
        <dbReference type="ARBA" id="ARBA00049396"/>
    </source>
</evidence>
<dbReference type="Gene3D" id="3.40.50.720">
    <property type="entry name" value="NAD(P)-binding Rossmann-like Domain"/>
    <property type="match status" value="1"/>
</dbReference>
<dbReference type="InterPro" id="IPR000846">
    <property type="entry name" value="DapB_N"/>
</dbReference>
<comment type="pathway">
    <text evidence="9 13">Amino-acid biosynthesis; L-lysine biosynthesis via DAP pathway; (S)-tetrahydrodipicolinate from L-aspartate: step 4/4.</text>
</comment>
<comment type="catalytic activity">
    <reaction evidence="12 13">
        <text>(S)-2,3,4,5-tetrahydrodipicolinate + NAD(+) + H2O = (2S,4S)-4-hydroxy-2,3,4,5-tetrahydrodipicolinate + NADH + H(+)</text>
        <dbReference type="Rhea" id="RHEA:35323"/>
        <dbReference type="ChEBI" id="CHEBI:15377"/>
        <dbReference type="ChEBI" id="CHEBI:15378"/>
        <dbReference type="ChEBI" id="CHEBI:16845"/>
        <dbReference type="ChEBI" id="CHEBI:57540"/>
        <dbReference type="ChEBI" id="CHEBI:57945"/>
        <dbReference type="ChEBI" id="CHEBI:67139"/>
        <dbReference type="EC" id="1.17.1.8"/>
    </reaction>
</comment>
<evidence type="ECO:0000256" key="7">
    <source>
        <dbReference type="ARBA" id="ARBA00023027"/>
    </source>
</evidence>
<comment type="subunit">
    <text evidence="13">Homotetramer.</text>
</comment>
<keyword evidence="5 13" id="KW-0220">Diaminopimelate biosynthesis</keyword>
<keyword evidence="17" id="KW-1185">Reference proteome</keyword>
<comment type="catalytic activity">
    <reaction evidence="11 13">
        <text>(S)-2,3,4,5-tetrahydrodipicolinate + NADP(+) + H2O = (2S,4S)-4-hydroxy-2,3,4,5-tetrahydrodipicolinate + NADPH + H(+)</text>
        <dbReference type="Rhea" id="RHEA:35331"/>
        <dbReference type="ChEBI" id="CHEBI:15377"/>
        <dbReference type="ChEBI" id="CHEBI:15378"/>
        <dbReference type="ChEBI" id="CHEBI:16845"/>
        <dbReference type="ChEBI" id="CHEBI:57783"/>
        <dbReference type="ChEBI" id="CHEBI:58349"/>
        <dbReference type="ChEBI" id="CHEBI:67139"/>
        <dbReference type="EC" id="1.17.1.8"/>
    </reaction>
</comment>
<dbReference type="InterPro" id="IPR023940">
    <property type="entry name" value="DHDPR_bac"/>
</dbReference>
<feature type="active site" description="Proton donor/acceptor" evidence="13">
    <location>
        <position position="161"/>
    </location>
</feature>
<keyword evidence="7 13" id="KW-0520">NAD</keyword>
<evidence type="ECO:0000256" key="11">
    <source>
        <dbReference type="ARBA" id="ARBA00049080"/>
    </source>
</evidence>
<comment type="caution">
    <text evidence="16">The sequence shown here is derived from an EMBL/GenBank/DDBJ whole genome shotgun (WGS) entry which is preliminary data.</text>
</comment>
<dbReference type="EMBL" id="JAVDRL010000008">
    <property type="protein sequence ID" value="MDR6532386.1"/>
    <property type="molecule type" value="Genomic_DNA"/>
</dbReference>
<dbReference type="PANTHER" id="PTHR20836:SF0">
    <property type="entry name" value="4-HYDROXY-TETRAHYDRODIPICOLINATE REDUCTASE 1, CHLOROPLASTIC-RELATED"/>
    <property type="match status" value="1"/>
</dbReference>
<evidence type="ECO:0000256" key="2">
    <source>
        <dbReference type="ARBA" id="ARBA00022490"/>
    </source>
</evidence>
<comment type="similarity">
    <text evidence="1 13">Belongs to the DapB family.</text>
</comment>
<feature type="active site" description="Proton donor" evidence="13">
    <location>
        <position position="165"/>
    </location>
</feature>
<dbReference type="GO" id="GO:0008839">
    <property type="term" value="F:4-hydroxy-tetrahydrodipicolinate reductase"/>
    <property type="evidence" value="ECO:0007669"/>
    <property type="project" value="UniProtKB-EC"/>
</dbReference>
<gene>
    <name evidence="13" type="primary">dapB</name>
    <name evidence="16" type="ORF">J2800_003142</name>
</gene>
<evidence type="ECO:0000256" key="8">
    <source>
        <dbReference type="ARBA" id="ARBA00023154"/>
    </source>
</evidence>
<sequence>MSQNDLAAAPGASEGTVTIALAGALGRMGQALARTLDGRTDAVVVARFDRPGGLVEGLVDRDAALAAAEVVIDFTVPEASVALAEAAAALADKDGGGPALIIGSTGFSDEQNARIAAAATRLAIVKSGNYSLGVNMLMGLVRQAAAALPAADWDVEVYEAHHRRKIDAPSGTALMLAQAAADGRGVGLGQVADRGRDGMTGPRKAGAIGFSVVRGGGIIGEHSVIFAGEEEVLTLSHSATDRGLFARGAVAAALWVKGRPPGLYDMQDVLGFEN</sequence>
<dbReference type="InterPro" id="IPR036291">
    <property type="entry name" value="NAD(P)-bd_dom_sf"/>
</dbReference>
<dbReference type="RefSeq" id="WP_163233530.1">
    <property type="nucleotide sequence ID" value="NZ_BMLD01000017.1"/>
</dbReference>
<feature type="binding site" evidence="13">
    <location>
        <position position="162"/>
    </location>
    <ligand>
        <name>(S)-2,3,4,5-tetrahydrodipicolinate</name>
        <dbReference type="ChEBI" id="CHEBI:16845"/>
    </ligand>
</feature>
<reference evidence="16 17" key="1">
    <citation type="submission" date="2023-07" db="EMBL/GenBank/DDBJ databases">
        <title>Sorghum-associated microbial communities from plants grown in Nebraska, USA.</title>
        <authorList>
            <person name="Schachtman D."/>
        </authorList>
    </citation>
    <scope>NUCLEOTIDE SEQUENCE [LARGE SCALE GENOMIC DNA]</scope>
    <source>
        <strain evidence="16 17">DS2154</strain>
    </source>
</reference>
<keyword evidence="2 13" id="KW-0963">Cytoplasm</keyword>
<feature type="binding site" evidence="13">
    <location>
        <begin position="23"/>
        <end position="28"/>
    </location>
    <ligand>
        <name>NAD(+)</name>
        <dbReference type="ChEBI" id="CHEBI:57540"/>
    </ligand>
</feature>
<keyword evidence="8 13" id="KW-0457">Lysine biosynthesis</keyword>
<dbReference type="Gene3D" id="3.30.360.10">
    <property type="entry name" value="Dihydrodipicolinate Reductase, domain 2"/>
    <property type="match status" value="1"/>
</dbReference>
<evidence type="ECO:0000256" key="1">
    <source>
        <dbReference type="ARBA" id="ARBA00006642"/>
    </source>
</evidence>
<feature type="domain" description="Dihydrodipicolinate reductase N-terminal" evidence="14">
    <location>
        <begin position="18"/>
        <end position="130"/>
    </location>
</feature>
<evidence type="ECO:0000256" key="5">
    <source>
        <dbReference type="ARBA" id="ARBA00022915"/>
    </source>
</evidence>
<feature type="binding site" evidence="13">
    <location>
        <begin position="103"/>
        <end position="105"/>
    </location>
    <ligand>
        <name>NAD(+)</name>
        <dbReference type="ChEBI" id="CHEBI:57540"/>
    </ligand>
</feature>
<evidence type="ECO:0000259" key="15">
    <source>
        <dbReference type="Pfam" id="PF05173"/>
    </source>
</evidence>
<organism evidence="16 17">
    <name type="scientific">Caulobacter rhizosphaerae</name>
    <dbReference type="NCBI Taxonomy" id="2010972"/>
    <lineage>
        <taxon>Bacteria</taxon>
        <taxon>Pseudomonadati</taxon>
        <taxon>Pseudomonadota</taxon>
        <taxon>Alphaproteobacteria</taxon>
        <taxon>Caulobacterales</taxon>
        <taxon>Caulobacteraceae</taxon>
        <taxon>Caulobacter</taxon>
    </lineage>
</organism>
<dbReference type="PIRSF" id="PIRSF000161">
    <property type="entry name" value="DHPR"/>
    <property type="match status" value="1"/>
</dbReference>
<dbReference type="InterPro" id="IPR022663">
    <property type="entry name" value="DapB_C"/>
</dbReference>
<evidence type="ECO:0000256" key="9">
    <source>
        <dbReference type="ARBA" id="ARBA00037922"/>
    </source>
</evidence>
<comment type="caution">
    <text evidence="13">Was originally thought to be a dihydrodipicolinate reductase (DHDPR), catalyzing the conversion of dihydrodipicolinate to tetrahydrodipicolinate. However, it was shown in E.coli that the substrate of the enzymatic reaction is not dihydrodipicolinate (DHDP) but in fact (2S,4S)-4-hydroxy-2,3,4,5-tetrahydrodipicolinic acid (HTPA), the product released by the DapA-catalyzed reaction.</text>
</comment>
<dbReference type="PROSITE" id="PS01298">
    <property type="entry name" value="DAPB"/>
    <property type="match status" value="1"/>
</dbReference>
<evidence type="ECO:0000256" key="3">
    <source>
        <dbReference type="ARBA" id="ARBA00022605"/>
    </source>
</evidence>
<dbReference type="PANTHER" id="PTHR20836">
    <property type="entry name" value="DIHYDRODIPICOLINATE REDUCTASE"/>
    <property type="match status" value="1"/>
</dbReference>
<evidence type="ECO:0000259" key="14">
    <source>
        <dbReference type="Pfam" id="PF01113"/>
    </source>
</evidence>
<evidence type="ECO:0000256" key="4">
    <source>
        <dbReference type="ARBA" id="ARBA00022857"/>
    </source>
</evidence>
<feature type="domain" description="Dihydrodipicolinate reductase C-terminal" evidence="15">
    <location>
        <begin position="133"/>
        <end position="270"/>
    </location>
</feature>
<name>A0ABU1N1R5_9CAUL</name>
<dbReference type="CDD" id="cd02274">
    <property type="entry name" value="DHDPR_N"/>
    <property type="match status" value="1"/>
</dbReference>
<evidence type="ECO:0000313" key="16">
    <source>
        <dbReference type="EMBL" id="MDR6532386.1"/>
    </source>
</evidence>
<keyword evidence="4 13" id="KW-0521">NADP</keyword>
<proteinExistence type="inferred from homology"/>
<feature type="binding site" evidence="13">
    <location>
        <begin position="171"/>
        <end position="172"/>
    </location>
    <ligand>
        <name>(S)-2,3,4,5-tetrahydrodipicolinate</name>
        <dbReference type="ChEBI" id="CHEBI:16845"/>
    </ligand>
</feature>
<feature type="binding site" evidence="13">
    <location>
        <begin position="127"/>
        <end position="130"/>
    </location>
    <ligand>
        <name>NAD(+)</name>
        <dbReference type="ChEBI" id="CHEBI:57540"/>
    </ligand>
</feature>
<comment type="function">
    <text evidence="13">Catalyzes the conversion of 4-hydroxy-tetrahydrodipicolinate (HTPA) to tetrahydrodipicolinate.</text>
</comment>
<keyword evidence="6 13" id="KW-0560">Oxidoreductase</keyword>
<feature type="binding site" evidence="13">
    <location>
        <position position="61"/>
    </location>
    <ligand>
        <name>NADP(+)</name>
        <dbReference type="ChEBI" id="CHEBI:58349"/>
    </ligand>
</feature>
<dbReference type="HAMAP" id="MF_00102">
    <property type="entry name" value="DapB"/>
    <property type="match status" value="1"/>
</dbReference>
<protein>
    <recommendedName>
        <fullName evidence="10 13">4-hydroxy-tetrahydrodipicolinate reductase</fullName>
        <shortName evidence="13">HTPA reductase</shortName>
        <ecNumber evidence="10 13">1.17.1.8</ecNumber>
    </recommendedName>
</protein>
<dbReference type="Pfam" id="PF05173">
    <property type="entry name" value="DapB_C"/>
    <property type="match status" value="1"/>
</dbReference>
<evidence type="ECO:0000313" key="17">
    <source>
        <dbReference type="Proteomes" id="UP001262754"/>
    </source>
</evidence>
<dbReference type="Pfam" id="PF01113">
    <property type="entry name" value="DapB_N"/>
    <property type="match status" value="1"/>
</dbReference>
<feature type="binding site" evidence="13">
    <location>
        <position position="60"/>
    </location>
    <ligand>
        <name>NAD(+)</name>
        <dbReference type="ChEBI" id="CHEBI:57540"/>
    </ligand>
</feature>
<dbReference type="InterPro" id="IPR022664">
    <property type="entry name" value="DapB_N_CS"/>
</dbReference>
<evidence type="ECO:0000256" key="10">
    <source>
        <dbReference type="ARBA" id="ARBA00038983"/>
    </source>
</evidence>
<dbReference type="SUPFAM" id="SSF51735">
    <property type="entry name" value="NAD(P)-binding Rossmann-fold domains"/>
    <property type="match status" value="1"/>
</dbReference>
<dbReference type="NCBIfam" id="TIGR00036">
    <property type="entry name" value="dapB"/>
    <property type="match status" value="1"/>
</dbReference>